<feature type="domain" description="Methyltransferase FkbM" evidence="1">
    <location>
        <begin position="75"/>
        <end position="196"/>
    </location>
</feature>
<dbReference type="Proteomes" id="UP001500301">
    <property type="component" value="Unassembled WGS sequence"/>
</dbReference>
<keyword evidence="3" id="KW-1185">Reference proteome</keyword>
<dbReference type="RefSeq" id="WP_218235849.1">
    <property type="nucleotide sequence ID" value="NZ_BAABBB010000028.1"/>
</dbReference>
<accession>A0ABP6WLT3</accession>
<dbReference type="PANTHER" id="PTHR34203:SF15">
    <property type="entry name" value="SLL1173 PROTEIN"/>
    <property type="match status" value="1"/>
</dbReference>
<evidence type="ECO:0000313" key="2">
    <source>
        <dbReference type="EMBL" id="GAA3551961.1"/>
    </source>
</evidence>
<proteinExistence type="predicted"/>
<sequence>MRRVIPRFTTSAPAPRVPAPYSGEALVTLPTEAGMLMIPASDGVIRPYLERNGDWEPEEAALLQQFFRDGLRFLDVGANVGYFSLYVAARCPGAVIHAFEPHPVTSQVLALNAWSCGAAITTHAMALSAGDRIVTLTTAESNLGDTRTSVGAAGTMVAPAAALDEVLPDAVFDLIKIDVQGFESDAIAGMSGMLARSPEAVIVAEYWPAALRERGLDPVAVLRDYEDSGFDVRVQVENDLARRKPRDVVALCDTAGASGQVNLVLTRKR</sequence>
<protein>
    <recommendedName>
        <fullName evidence="1">Methyltransferase FkbM domain-containing protein</fullName>
    </recommendedName>
</protein>
<reference evidence="3" key="1">
    <citation type="journal article" date="2019" name="Int. J. Syst. Evol. Microbiol.">
        <title>The Global Catalogue of Microorganisms (GCM) 10K type strain sequencing project: providing services to taxonomists for standard genome sequencing and annotation.</title>
        <authorList>
            <consortium name="The Broad Institute Genomics Platform"/>
            <consortium name="The Broad Institute Genome Sequencing Center for Infectious Disease"/>
            <person name="Wu L."/>
            <person name="Ma J."/>
        </authorList>
    </citation>
    <scope>NUCLEOTIDE SEQUENCE [LARGE SCALE GENOMIC DNA]</scope>
    <source>
        <strain evidence="3">JCM 17460</strain>
    </source>
</reference>
<dbReference type="EMBL" id="BAABBB010000028">
    <property type="protein sequence ID" value="GAA3551961.1"/>
    <property type="molecule type" value="Genomic_DNA"/>
</dbReference>
<dbReference type="InterPro" id="IPR052514">
    <property type="entry name" value="SAM-dependent_MTase"/>
</dbReference>
<dbReference type="InterPro" id="IPR006342">
    <property type="entry name" value="FkbM_mtfrase"/>
</dbReference>
<dbReference type="NCBIfam" id="TIGR01444">
    <property type="entry name" value="fkbM_fam"/>
    <property type="match status" value="1"/>
</dbReference>
<dbReference type="Pfam" id="PF05050">
    <property type="entry name" value="Methyltransf_21"/>
    <property type="match status" value="1"/>
</dbReference>
<name>A0ABP6WLT3_9ACTN</name>
<comment type="caution">
    <text evidence="2">The sequence shown here is derived from an EMBL/GenBank/DDBJ whole genome shotgun (WGS) entry which is preliminary data.</text>
</comment>
<gene>
    <name evidence="2" type="ORF">GCM10022263_43470</name>
</gene>
<evidence type="ECO:0000259" key="1">
    <source>
        <dbReference type="Pfam" id="PF05050"/>
    </source>
</evidence>
<organism evidence="2 3">
    <name type="scientific">Nocardioides daeguensis</name>
    <dbReference type="NCBI Taxonomy" id="908359"/>
    <lineage>
        <taxon>Bacteria</taxon>
        <taxon>Bacillati</taxon>
        <taxon>Actinomycetota</taxon>
        <taxon>Actinomycetes</taxon>
        <taxon>Propionibacteriales</taxon>
        <taxon>Nocardioidaceae</taxon>
        <taxon>Nocardioides</taxon>
    </lineage>
</organism>
<evidence type="ECO:0000313" key="3">
    <source>
        <dbReference type="Proteomes" id="UP001500301"/>
    </source>
</evidence>
<dbReference type="PANTHER" id="PTHR34203">
    <property type="entry name" value="METHYLTRANSFERASE, FKBM FAMILY PROTEIN"/>
    <property type="match status" value="1"/>
</dbReference>